<feature type="compositionally biased region" description="Basic and acidic residues" evidence="1">
    <location>
        <begin position="65"/>
        <end position="105"/>
    </location>
</feature>
<accession>A0A8J7HMQ9</accession>
<dbReference type="PANTHER" id="PTHR34800:SF1">
    <property type="entry name" value="TETRAPYRROLE-BINDING PROTEIN, CHLOROPLASTIC"/>
    <property type="match status" value="1"/>
</dbReference>
<protein>
    <submittedName>
        <fullName evidence="3">GUN4 domain-containing protein</fullName>
    </submittedName>
</protein>
<gene>
    <name evidence="3" type="ORF">I8751_26330</name>
</gene>
<dbReference type="Gene3D" id="1.25.40.620">
    <property type="match status" value="1"/>
</dbReference>
<evidence type="ECO:0000313" key="3">
    <source>
        <dbReference type="EMBL" id="MBH8555801.1"/>
    </source>
</evidence>
<feature type="region of interest" description="Disordered" evidence="1">
    <location>
        <begin position="65"/>
        <end position="118"/>
    </location>
</feature>
<organism evidence="3 4">
    <name type="scientific">Atlanticothrix silvestris CENA357</name>
    <dbReference type="NCBI Taxonomy" id="1725252"/>
    <lineage>
        <taxon>Bacteria</taxon>
        <taxon>Bacillati</taxon>
        <taxon>Cyanobacteriota</taxon>
        <taxon>Cyanophyceae</taxon>
        <taxon>Nostocales</taxon>
        <taxon>Nodulariaceae</taxon>
        <taxon>Atlanticothrix</taxon>
        <taxon>Atlanticothrix silvestris</taxon>
    </lineage>
</organism>
<dbReference type="Proteomes" id="UP000599391">
    <property type="component" value="Unassembled WGS sequence"/>
</dbReference>
<comment type="caution">
    <text evidence="3">The sequence shown here is derived from an EMBL/GenBank/DDBJ whole genome shotgun (WGS) entry which is preliminary data.</text>
</comment>
<keyword evidence="4" id="KW-1185">Reference proteome</keyword>
<dbReference type="SUPFAM" id="SSF140869">
    <property type="entry name" value="GUN4-like"/>
    <property type="match status" value="1"/>
</dbReference>
<dbReference type="InterPro" id="IPR008629">
    <property type="entry name" value="GUN4-like"/>
</dbReference>
<dbReference type="GO" id="GO:0046906">
    <property type="term" value="F:tetrapyrrole binding"/>
    <property type="evidence" value="ECO:0007669"/>
    <property type="project" value="TreeGrafter"/>
</dbReference>
<proteinExistence type="predicted"/>
<evidence type="ECO:0000313" key="4">
    <source>
        <dbReference type="Proteomes" id="UP000599391"/>
    </source>
</evidence>
<dbReference type="EMBL" id="JAECZB010000097">
    <property type="protein sequence ID" value="MBH8555801.1"/>
    <property type="molecule type" value="Genomic_DNA"/>
</dbReference>
<feature type="domain" description="GUN4-like" evidence="2">
    <location>
        <begin position="119"/>
        <end position="244"/>
    </location>
</feature>
<dbReference type="CDD" id="cd16383">
    <property type="entry name" value="GUN4"/>
    <property type="match status" value="1"/>
</dbReference>
<dbReference type="PANTHER" id="PTHR34800">
    <property type="entry name" value="TETRAPYRROLE-BINDING PROTEIN, CHLOROPLASTIC"/>
    <property type="match status" value="1"/>
</dbReference>
<name>A0A8J7HMQ9_9CYAN</name>
<dbReference type="InterPro" id="IPR037215">
    <property type="entry name" value="GUN4-like_sf"/>
</dbReference>
<dbReference type="AlphaFoldDB" id="A0A8J7HMQ9"/>
<reference evidence="3 4" key="1">
    <citation type="journal article" date="2021" name="Int. J. Syst. Evol. Microbiol.">
        <title>Amazonocrinis nigriterrae gen. nov., sp. nov., Atlanticothrix silvestris gen. nov., sp. nov. and Dendronalium phyllosphericum gen. nov., sp. nov., nostocacean cyanobacteria from Brazilian environments.</title>
        <authorList>
            <person name="Alvarenga D.O."/>
            <person name="Andreote A.P.D."/>
            <person name="Branco L.H.Z."/>
            <person name="Delbaje E."/>
            <person name="Cruz R.B."/>
            <person name="Varani A.M."/>
            <person name="Fiore M.F."/>
        </authorList>
    </citation>
    <scope>NUCLEOTIDE SEQUENCE [LARGE SCALE GENOMIC DNA]</scope>
    <source>
        <strain evidence="3 4">CENA357</strain>
    </source>
</reference>
<dbReference type="Pfam" id="PF05419">
    <property type="entry name" value="GUN4"/>
    <property type="match status" value="1"/>
</dbReference>
<sequence>MVRADFMDGKASQSGARSLLSKLQALPKNAEPVVSRHWHSLHEAFTDVARGIRVAAEKLKREIEERQQHLQRQQEETEKLRQQQEAEKLQRKKEAERRRRMESTRLHGSSGSSELPLASDKGVDYTRLRDLLKTGQWKKADQETLAVMLKVANRKKEGWLNMGSIEEFSCTDLRTIDQLWVKYSNGRYGFSVQKKIWLEVGENWNAFYTCVGWQITSKWMLGGWINEKSISYDNAAPLGHLPGSPFAVSQGSPFRVRWDESMNDLINVECGISALCRRIRYCNI</sequence>
<evidence type="ECO:0000259" key="2">
    <source>
        <dbReference type="Pfam" id="PF05419"/>
    </source>
</evidence>
<evidence type="ECO:0000256" key="1">
    <source>
        <dbReference type="SAM" id="MobiDB-lite"/>
    </source>
</evidence>
<dbReference type="Gene3D" id="1.10.10.1770">
    <property type="entry name" value="Gun4-like"/>
    <property type="match status" value="1"/>
</dbReference>